<dbReference type="InterPro" id="IPR025528">
    <property type="entry name" value="BrnA_antitoxin"/>
</dbReference>
<feature type="compositionally biased region" description="Acidic residues" evidence="1">
    <location>
        <begin position="26"/>
        <end position="37"/>
    </location>
</feature>
<proteinExistence type="predicted"/>
<reference evidence="2 3" key="1">
    <citation type="submission" date="2023-08" db="EMBL/GenBank/DDBJ databases">
        <title>Implementing the SeqCode for naming new Mesorhizobium species isolated from Vachellia karroo root nodules.</title>
        <authorList>
            <person name="Van Lill M."/>
        </authorList>
    </citation>
    <scope>NUCLEOTIDE SEQUENCE [LARGE SCALE GENOMIC DNA]</scope>
    <source>
        <strain evidence="2 3">VK23A</strain>
    </source>
</reference>
<evidence type="ECO:0000256" key="1">
    <source>
        <dbReference type="SAM" id="MobiDB-lite"/>
    </source>
</evidence>
<sequence>MSNPKSRLRPLTDEEEAEIQRQIAADPDDAEATEEELQQAKPFAQAFPELFEGTKRARGRPAVEKPKQIVSIRLDQDVIRKFKATGKGWQARINEVLKRAKVS</sequence>
<evidence type="ECO:0000313" key="2">
    <source>
        <dbReference type="EMBL" id="MDX8472440.1"/>
    </source>
</evidence>
<accession>A0ABU4XCC8</accession>
<dbReference type="Proteomes" id="UP001271780">
    <property type="component" value="Unassembled WGS sequence"/>
</dbReference>
<comment type="caution">
    <text evidence="2">The sequence shown here is derived from an EMBL/GenBank/DDBJ whole genome shotgun (WGS) entry which is preliminary data.</text>
</comment>
<keyword evidence="3" id="KW-1185">Reference proteome</keyword>
<gene>
    <name evidence="2" type="ORF">RFM27_10190</name>
</gene>
<evidence type="ECO:0000313" key="3">
    <source>
        <dbReference type="Proteomes" id="UP001271780"/>
    </source>
</evidence>
<name>A0ABU4XCC8_9HYPH</name>
<dbReference type="RefSeq" id="WP_320316598.1">
    <property type="nucleotide sequence ID" value="NZ_JAVIIX010000005.1"/>
</dbReference>
<dbReference type="EMBL" id="JAVIIZ010000004">
    <property type="protein sequence ID" value="MDX8472440.1"/>
    <property type="molecule type" value="Genomic_DNA"/>
</dbReference>
<feature type="region of interest" description="Disordered" evidence="1">
    <location>
        <begin position="1"/>
        <end position="37"/>
    </location>
</feature>
<dbReference type="Pfam" id="PF14384">
    <property type="entry name" value="BrnA_antitoxin"/>
    <property type="match status" value="1"/>
</dbReference>
<organism evidence="2 3">
    <name type="scientific">Mesorhizobium dulcispinae</name>
    <dbReference type="NCBI Taxonomy" id="3072316"/>
    <lineage>
        <taxon>Bacteria</taxon>
        <taxon>Pseudomonadati</taxon>
        <taxon>Pseudomonadota</taxon>
        <taxon>Alphaproteobacteria</taxon>
        <taxon>Hyphomicrobiales</taxon>
        <taxon>Phyllobacteriaceae</taxon>
        <taxon>Mesorhizobium</taxon>
    </lineage>
</organism>
<protein>
    <submittedName>
        <fullName evidence="2">BrnA antitoxin family protein</fullName>
    </submittedName>
</protein>